<sequence length="232" mass="25765">MAVTEVGCMGVEPSLDVTNDNTSEGQILTKLYNYIITAPGGPLGVYWGLEAENPTYLWAFFDWDSIEDHENFARTLGQEAVKHMSKILNRGFFTKHVEATPSLSVALQSPVTEIILAYFDPSISPTKRDSAIGYLKSLEDEDLKSLSGIQALSFGWGVENDFPLRGGSDDQKASILTSFIGLDGTGAQRKLRDSFVFEKLLRLLRSVEGIIKVETFSLSLRTLVRNTETREF</sequence>
<reference evidence="1 2" key="1">
    <citation type="submission" date="2016-10" db="EMBL/GenBank/DDBJ databases">
        <title>Genome sequence of the ascomycete fungus Penicillium subrubescens.</title>
        <authorList>
            <person name="De Vries R.P."/>
            <person name="Peng M."/>
            <person name="Dilokpimol A."/>
            <person name="Hilden K."/>
            <person name="Makela M.R."/>
            <person name="Grigoriev I."/>
            <person name="Riley R."/>
            <person name="Granchi Z."/>
        </authorList>
    </citation>
    <scope>NUCLEOTIDE SEQUENCE [LARGE SCALE GENOMIC DNA]</scope>
    <source>
        <strain evidence="1 2">CBS 132785</strain>
    </source>
</reference>
<dbReference type="STRING" id="1316194.A0A1Q5THF7"/>
<gene>
    <name evidence="1" type="ORF">PENSUB_8320</name>
</gene>
<dbReference type="Gene3D" id="3.30.70.100">
    <property type="match status" value="1"/>
</dbReference>
<keyword evidence="2" id="KW-1185">Reference proteome</keyword>
<comment type="caution">
    <text evidence="1">The sequence shown here is derived from an EMBL/GenBank/DDBJ whole genome shotgun (WGS) entry which is preliminary data.</text>
</comment>
<accession>A0A1Q5THF7</accession>
<dbReference type="Proteomes" id="UP000186955">
    <property type="component" value="Unassembled WGS sequence"/>
</dbReference>
<dbReference type="AlphaFoldDB" id="A0A1Q5THF7"/>
<proteinExistence type="predicted"/>
<evidence type="ECO:0008006" key="3">
    <source>
        <dbReference type="Google" id="ProtNLM"/>
    </source>
</evidence>
<dbReference type="OrthoDB" id="3830579at2759"/>
<protein>
    <recommendedName>
        <fullName evidence="3">ABM domain-containing protein</fullName>
    </recommendedName>
</protein>
<dbReference type="EMBL" id="MNBE01000655">
    <property type="protein sequence ID" value="OKO99667.1"/>
    <property type="molecule type" value="Genomic_DNA"/>
</dbReference>
<organism evidence="1 2">
    <name type="scientific">Penicillium subrubescens</name>
    <dbReference type="NCBI Taxonomy" id="1316194"/>
    <lineage>
        <taxon>Eukaryota</taxon>
        <taxon>Fungi</taxon>
        <taxon>Dikarya</taxon>
        <taxon>Ascomycota</taxon>
        <taxon>Pezizomycotina</taxon>
        <taxon>Eurotiomycetes</taxon>
        <taxon>Eurotiomycetidae</taxon>
        <taxon>Eurotiales</taxon>
        <taxon>Aspergillaceae</taxon>
        <taxon>Penicillium</taxon>
    </lineage>
</organism>
<evidence type="ECO:0000313" key="2">
    <source>
        <dbReference type="Proteomes" id="UP000186955"/>
    </source>
</evidence>
<name>A0A1Q5THF7_9EURO</name>
<evidence type="ECO:0000313" key="1">
    <source>
        <dbReference type="EMBL" id="OKO99667.1"/>
    </source>
</evidence>